<dbReference type="InterPro" id="IPR029787">
    <property type="entry name" value="Nucleotide_cyclase"/>
</dbReference>
<dbReference type="RefSeq" id="WP_092799488.1">
    <property type="nucleotide sequence ID" value="NZ_FMUH01000001.1"/>
</dbReference>
<dbReference type="OrthoDB" id="5184016at2"/>
<dbReference type="SUPFAM" id="SSF55781">
    <property type="entry name" value="GAF domain-like"/>
    <property type="match status" value="1"/>
</dbReference>
<protein>
    <submittedName>
        <fullName evidence="1">GGDEF domain-containing protein, diguanylate cyclase (C-di-GMP synthetase) or its enzymatically inactive variants</fullName>
    </submittedName>
</protein>
<organism evidence="1 2">
    <name type="scientific">Klenkia marina</name>
    <dbReference type="NCBI Taxonomy" id="1960309"/>
    <lineage>
        <taxon>Bacteria</taxon>
        <taxon>Bacillati</taxon>
        <taxon>Actinomycetota</taxon>
        <taxon>Actinomycetes</taxon>
        <taxon>Geodermatophilales</taxon>
        <taxon>Geodermatophilaceae</taxon>
        <taxon>Klenkia</taxon>
    </lineage>
</organism>
<dbReference type="STRING" id="1960309.SAMN03159343_0603"/>
<gene>
    <name evidence="1" type="ORF">SAMN03159343_0603</name>
</gene>
<accession>A0A1G4XDA5</accession>
<dbReference type="AlphaFoldDB" id="A0A1G4XDA5"/>
<reference evidence="2" key="1">
    <citation type="submission" date="2016-10" db="EMBL/GenBank/DDBJ databases">
        <authorList>
            <person name="Varghese N."/>
            <person name="Submissions S."/>
        </authorList>
    </citation>
    <scope>NUCLEOTIDE SEQUENCE [LARGE SCALE GENOMIC DNA]</scope>
    <source>
        <strain evidence="2">DSM 45722</strain>
    </source>
</reference>
<dbReference type="Proteomes" id="UP000198981">
    <property type="component" value="Unassembled WGS sequence"/>
</dbReference>
<dbReference type="SUPFAM" id="SSF55073">
    <property type="entry name" value="Nucleotide cyclase"/>
    <property type="match status" value="1"/>
</dbReference>
<proteinExistence type="predicted"/>
<dbReference type="EMBL" id="FMUH01000001">
    <property type="protein sequence ID" value="SCX39157.1"/>
    <property type="molecule type" value="Genomic_DNA"/>
</dbReference>
<evidence type="ECO:0000313" key="1">
    <source>
        <dbReference type="EMBL" id="SCX39157.1"/>
    </source>
</evidence>
<sequence length="307" mass="31267">MSSAPGTGASPSAAEFAAAAAAAVGGLAAVQPFGVVAVSRMTDRSWTGLAARAAGRPSPVGRRVPVARTACHHLLVDRGPVVVTDLHGHPDRALRSVAAQHGVAGYVGAALRGPDGQRLGSVCGYSGDRYDGAGALDLLPLLAAAADDLGRRLGRALAAAADERRAAYELARATSVDATGLPDRRGWAALLQEEDLRGRQLGEELAVVLVDVGLVRTVRGVRRAGQVLGEALGEDLVCRVGHRRFGVVVGETAGGHPATVATAAQEALRAAGYPATSGWAARRPGEGAAATWWRAEDALVTVRAGVG</sequence>
<evidence type="ECO:0000313" key="2">
    <source>
        <dbReference type="Proteomes" id="UP000198981"/>
    </source>
</evidence>
<keyword evidence="2" id="KW-1185">Reference proteome</keyword>
<name>A0A1G4XDA5_9ACTN</name>